<dbReference type="AlphaFoldDB" id="A0A078FQI0"/>
<protein>
    <submittedName>
        <fullName evidence="1">BnaC03g48910D protein</fullName>
    </submittedName>
</protein>
<dbReference type="Proteomes" id="UP000028999">
    <property type="component" value="Unassembled WGS sequence"/>
</dbReference>
<proteinExistence type="predicted"/>
<dbReference type="PaxDb" id="3708-A0A078FQI0"/>
<dbReference type="EMBL" id="LK032044">
    <property type="protein sequence ID" value="CDY14568.1"/>
    <property type="molecule type" value="Genomic_DNA"/>
</dbReference>
<sequence>MAVSPCTTPELQDLLPFRCSNTQIQALETPTHHHLFFECGFSETIWAYFAAKVWPNPPLDLHSAAAWINMARNNFSPQARCIIKLVFQSSIYLIWKERNLRIFTSTSSTTNTVHSAVDRKIRDQLLSIQPSPRIQPSFLQFFFACTRPL</sequence>
<gene>
    <name evidence="1" type="primary">BnaC03g48910D</name>
    <name evidence="1" type="ORF">GSBRNA2T00079311001</name>
</gene>
<evidence type="ECO:0000313" key="1">
    <source>
        <dbReference type="EMBL" id="CDY14568.1"/>
    </source>
</evidence>
<reference evidence="1 2" key="1">
    <citation type="journal article" date="2014" name="Science">
        <title>Plant genetics. Early allopolyploid evolution in the post-Neolithic Brassica napus oilseed genome.</title>
        <authorList>
            <person name="Chalhoub B."/>
            <person name="Denoeud F."/>
            <person name="Liu S."/>
            <person name="Parkin I.A."/>
            <person name="Tang H."/>
            <person name="Wang X."/>
            <person name="Chiquet J."/>
            <person name="Belcram H."/>
            <person name="Tong C."/>
            <person name="Samans B."/>
            <person name="Correa M."/>
            <person name="Da Silva C."/>
            <person name="Just J."/>
            <person name="Falentin C."/>
            <person name="Koh C.S."/>
            <person name="Le Clainche I."/>
            <person name="Bernard M."/>
            <person name="Bento P."/>
            <person name="Noel B."/>
            <person name="Labadie K."/>
            <person name="Alberti A."/>
            <person name="Charles M."/>
            <person name="Arnaud D."/>
            <person name="Guo H."/>
            <person name="Daviaud C."/>
            <person name="Alamery S."/>
            <person name="Jabbari K."/>
            <person name="Zhao M."/>
            <person name="Edger P.P."/>
            <person name="Chelaifa H."/>
            <person name="Tack D."/>
            <person name="Lassalle G."/>
            <person name="Mestiri I."/>
            <person name="Schnel N."/>
            <person name="Le Paslier M.C."/>
            <person name="Fan G."/>
            <person name="Renault V."/>
            <person name="Bayer P.E."/>
            <person name="Golicz A.A."/>
            <person name="Manoli S."/>
            <person name="Lee T.H."/>
            <person name="Thi V.H."/>
            <person name="Chalabi S."/>
            <person name="Hu Q."/>
            <person name="Fan C."/>
            <person name="Tollenaere R."/>
            <person name="Lu Y."/>
            <person name="Battail C."/>
            <person name="Shen J."/>
            <person name="Sidebottom C.H."/>
            <person name="Wang X."/>
            <person name="Canaguier A."/>
            <person name="Chauveau A."/>
            <person name="Berard A."/>
            <person name="Deniot G."/>
            <person name="Guan M."/>
            <person name="Liu Z."/>
            <person name="Sun F."/>
            <person name="Lim Y.P."/>
            <person name="Lyons E."/>
            <person name="Town C.D."/>
            <person name="Bancroft I."/>
            <person name="Wang X."/>
            <person name="Meng J."/>
            <person name="Ma J."/>
            <person name="Pires J.C."/>
            <person name="King G.J."/>
            <person name="Brunel D."/>
            <person name="Delourme R."/>
            <person name="Renard M."/>
            <person name="Aury J.M."/>
            <person name="Adams K.L."/>
            <person name="Batley J."/>
            <person name="Snowdon R.J."/>
            <person name="Tost J."/>
            <person name="Edwards D."/>
            <person name="Zhou Y."/>
            <person name="Hua W."/>
            <person name="Sharpe A.G."/>
            <person name="Paterson A.H."/>
            <person name="Guan C."/>
            <person name="Wincker P."/>
        </authorList>
    </citation>
    <scope>NUCLEOTIDE SEQUENCE [LARGE SCALE GENOMIC DNA]</scope>
    <source>
        <strain evidence="2">cv. Darmor-bzh</strain>
    </source>
</reference>
<name>A0A078FQI0_BRANA</name>
<evidence type="ECO:0000313" key="2">
    <source>
        <dbReference type="Proteomes" id="UP000028999"/>
    </source>
</evidence>
<keyword evidence="2" id="KW-1185">Reference proteome</keyword>
<organism evidence="1 2">
    <name type="scientific">Brassica napus</name>
    <name type="common">Rape</name>
    <dbReference type="NCBI Taxonomy" id="3708"/>
    <lineage>
        <taxon>Eukaryota</taxon>
        <taxon>Viridiplantae</taxon>
        <taxon>Streptophyta</taxon>
        <taxon>Embryophyta</taxon>
        <taxon>Tracheophyta</taxon>
        <taxon>Spermatophyta</taxon>
        <taxon>Magnoliopsida</taxon>
        <taxon>eudicotyledons</taxon>
        <taxon>Gunneridae</taxon>
        <taxon>Pentapetalae</taxon>
        <taxon>rosids</taxon>
        <taxon>malvids</taxon>
        <taxon>Brassicales</taxon>
        <taxon>Brassicaceae</taxon>
        <taxon>Brassiceae</taxon>
        <taxon>Brassica</taxon>
    </lineage>
</organism>
<accession>A0A078FQI0</accession>
<dbReference type="Gramene" id="CDY14568">
    <property type="protein sequence ID" value="CDY14568"/>
    <property type="gene ID" value="GSBRNA2T00079311001"/>
</dbReference>